<gene>
    <name evidence="1" type="ORF">PGLA2088_LOCUS8268</name>
</gene>
<evidence type="ECO:0000313" key="2">
    <source>
        <dbReference type="Proteomes" id="UP000626109"/>
    </source>
</evidence>
<comment type="caution">
    <text evidence="1">The sequence shown here is derived from an EMBL/GenBank/DDBJ whole genome shotgun (WGS) entry which is preliminary data.</text>
</comment>
<dbReference type="AlphaFoldDB" id="A0A813IH42"/>
<organism evidence="1 2">
    <name type="scientific">Polarella glacialis</name>
    <name type="common">Dinoflagellate</name>
    <dbReference type="NCBI Taxonomy" id="89957"/>
    <lineage>
        <taxon>Eukaryota</taxon>
        <taxon>Sar</taxon>
        <taxon>Alveolata</taxon>
        <taxon>Dinophyceae</taxon>
        <taxon>Suessiales</taxon>
        <taxon>Suessiaceae</taxon>
        <taxon>Polarella</taxon>
    </lineage>
</organism>
<proteinExistence type="predicted"/>
<dbReference type="Proteomes" id="UP000626109">
    <property type="component" value="Unassembled WGS sequence"/>
</dbReference>
<sequence length="104" mass="11250">MEVIPSSICCDCRFFHQLNCSSPARVSGNSILLTVGSVNQSEFSSSGKQLVSGSQLTLSSGIRIICFFKISCRQTLHCRPRVTNRTCADGDVGGGFKHSQNVCF</sequence>
<evidence type="ECO:0000313" key="1">
    <source>
        <dbReference type="EMBL" id="CAE8650458.1"/>
    </source>
</evidence>
<dbReference type="EMBL" id="CAJNNW010008869">
    <property type="protein sequence ID" value="CAE8650458.1"/>
    <property type="molecule type" value="Genomic_DNA"/>
</dbReference>
<name>A0A813IH42_POLGL</name>
<protein>
    <submittedName>
        <fullName evidence="1">Uncharacterized protein</fullName>
    </submittedName>
</protein>
<reference evidence="1" key="1">
    <citation type="submission" date="2021-02" db="EMBL/GenBank/DDBJ databases">
        <authorList>
            <person name="Dougan E. K."/>
            <person name="Rhodes N."/>
            <person name="Thang M."/>
            <person name="Chan C."/>
        </authorList>
    </citation>
    <scope>NUCLEOTIDE SEQUENCE</scope>
</reference>
<accession>A0A813IH42</accession>